<proteinExistence type="predicted"/>
<feature type="transmembrane region" description="Helical" evidence="6">
    <location>
        <begin position="376"/>
        <end position="396"/>
    </location>
</feature>
<comment type="subcellular location">
    <subcellularLocation>
        <location evidence="1">Cell membrane</location>
        <topology evidence="1">Multi-pass membrane protein</topology>
    </subcellularLocation>
</comment>
<evidence type="ECO:0000256" key="6">
    <source>
        <dbReference type="SAM" id="Phobius"/>
    </source>
</evidence>
<dbReference type="PANTHER" id="PTHR30250:SF26">
    <property type="entry name" value="PSMA PROTEIN"/>
    <property type="match status" value="1"/>
</dbReference>
<feature type="transmembrane region" description="Helical" evidence="6">
    <location>
        <begin position="343"/>
        <end position="364"/>
    </location>
</feature>
<feature type="transmembrane region" description="Helical" evidence="6">
    <location>
        <begin position="298"/>
        <end position="323"/>
    </location>
</feature>
<gene>
    <name evidence="7" type="ORF">SAMN05660324_0763</name>
</gene>
<dbReference type="PANTHER" id="PTHR30250">
    <property type="entry name" value="PST FAMILY PREDICTED COLANIC ACID TRANSPORTER"/>
    <property type="match status" value="1"/>
</dbReference>
<keyword evidence="8" id="KW-1185">Reference proteome</keyword>
<sequence length="437" mass="46609">MAPLKSLGSKTGGSRLSLGMVDAGVSSLGNLLTSLVVAHYVSLPVFGQFSVGLLVAVTLQAATRSWFGDTLILSYGESSRPRTSEFLSNALPSLTALGTTCWPIAAAAAAVATLLMQVSFVWWEWSLLAVALAAVVLQDHVRWTCYAERRMGAALLISTCWSINAAFWVWLSCSAGLRSSTLVVAIWGLSSVPGGLIGLGLLLRGRGWRGAEFRAGSRWIVGNFGRSVRLVSDFLLTQASGQIAILLLSVLVSLDSLGLVRKVQILMGPAMVVISGLLAALQPLLAERIRKFGRYDLSALRFASAVAAAGSVAFASYGLLLWFLPSPWISTLVGGDWRDAREYLPPLIVQLIASLVGGCFGVLLRANRQIGVQIKVRALLALPILGSVAAFCIWMAASGGLWVIACSSTVTAVIWIAVFLAGRRSWLQQMHRDTANH</sequence>
<dbReference type="InterPro" id="IPR050833">
    <property type="entry name" value="Poly_Biosynth_Transport"/>
</dbReference>
<evidence type="ECO:0000256" key="4">
    <source>
        <dbReference type="ARBA" id="ARBA00022989"/>
    </source>
</evidence>
<evidence type="ECO:0000256" key="5">
    <source>
        <dbReference type="ARBA" id="ARBA00023136"/>
    </source>
</evidence>
<keyword evidence="3 6" id="KW-0812">Transmembrane</keyword>
<protein>
    <submittedName>
        <fullName evidence="7">Membrane protein involved in the export of O-antigen and teichoic acid</fullName>
    </submittedName>
</protein>
<feature type="transmembrane region" description="Helical" evidence="6">
    <location>
        <begin position="153"/>
        <end position="171"/>
    </location>
</feature>
<dbReference type="EMBL" id="FNCF01000001">
    <property type="protein sequence ID" value="SDF64562.1"/>
    <property type="molecule type" value="Genomic_DNA"/>
</dbReference>
<feature type="transmembrane region" description="Helical" evidence="6">
    <location>
        <begin position="183"/>
        <end position="203"/>
    </location>
</feature>
<organism evidence="7 8">
    <name type="scientific">Klenkia brasiliensis</name>
    <dbReference type="NCBI Taxonomy" id="333142"/>
    <lineage>
        <taxon>Bacteria</taxon>
        <taxon>Bacillati</taxon>
        <taxon>Actinomycetota</taxon>
        <taxon>Actinomycetes</taxon>
        <taxon>Geodermatophilales</taxon>
        <taxon>Geodermatophilaceae</taxon>
        <taxon>Klenkia</taxon>
    </lineage>
</organism>
<feature type="transmembrane region" description="Helical" evidence="6">
    <location>
        <begin position="94"/>
        <end position="116"/>
    </location>
</feature>
<dbReference type="AlphaFoldDB" id="A0A1G7MS23"/>
<evidence type="ECO:0000313" key="7">
    <source>
        <dbReference type="EMBL" id="SDF64562.1"/>
    </source>
</evidence>
<name>A0A1G7MS23_9ACTN</name>
<feature type="transmembrane region" description="Helical" evidence="6">
    <location>
        <begin position="234"/>
        <end position="254"/>
    </location>
</feature>
<feature type="transmembrane region" description="Helical" evidence="6">
    <location>
        <begin position="266"/>
        <end position="286"/>
    </location>
</feature>
<reference evidence="8" key="1">
    <citation type="submission" date="2016-10" db="EMBL/GenBank/DDBJ databases">
        <authorList>
            <person name="Varghese N."/>
            <person name="Submissions S."/>
        </authorList>
    </citation>
    <scope>NUCLEOTIDE SEQUENCE [LARGE SCALE GENOMIC DNA]</scope>
    <source>
        <strain evidence="8">DSM 44526</strain>
    </source>
</reference>
<keyword evidence="2" id="KW-1003">Cell membrane</keyword>
<evidence type="ECO:0000313" key="8">
    <source>
        <dbReference type="Proteomes" id="UP000198863"/>
    </source>
</evidence>
<keyword evidence="4 6" id="KW-1133">Transmembrane helix</keyword>
<evidence type="ECO:0000256" key="2">
    <source>
        <dbReference type="ARBA" id="ARBA00022475"/>
    </source>
</evidence>
<feature type="transmembrane region" description="Helical" evidence="6">
    <location>
        <begin position="402"/>
        <end position="422"/>
    </location>
</feature>
<evidence type="ECO:0000256" key="1">
    <source>
        <dbReference type="ARBA" id="ARBA00004651"/>
    </source>
</evidence>
<feature type="transmembrane region" description="Helical" evidence="6">
    <location>
        <begin position="122"/>
        <end position="141"/>
    </location>
</feature>
<keyword evidence="5 6" id="KW-0472">Membrane</keyword>
<accession>A0A1G7MS23</accession>
<evidence type="ECO:0000256" key="3">
    <source>
        <dbReference type="ARBA" id="ARBA00022692"/>
    </source>
</evidence>
<dbReference type="GO" id="GO:0005886">
    <property type="term" value="C:plasma membrane"/>
    <property type="evidence" value="ECO:0007669"/>
    <property type="project" value="UniProtKB-SubCell"/>
</dbReference>
<dbReference type="Proteomes" id="UP000198863">
    <property type="component" value="Unassembled WGS sequence"/>
</dbReference>